<reference evidence="1" key="1">
    <citation type="submission" date="2022-04" db="EMBL/GenBank/DDBJ databases">
        <title>Genome of the entomopathogenic fungus Entomophthora muscae.</title>
        <authorList>
            <person name="Elya C."/>
            <person name="Lovett B.R."/>
            <person name="Lee E."/>
            <person name="Macias A.M."/>
            <person name="Hajek A.E."/>
            <person name="De Bivort B.L."/>
            <person name="Kasson M.T."/>
            <person name="De Fine Licht H.H."/>
            <person name="Stajich J.E."/>
        </authorList>
    </citation>
    <scope>NUCLEOTIDE SEQUENCE</scope>
    <source>
        <strain evidence="1">Berkeley</strain>
    </source>
</reference>
<sequence>MPGISGGNAELVAFANLYYYTIRVYHGSILEPIVIEPFSLTKDNMVDSETSRESIGVVNLA</sequence>
<organism evidence="1 2">
    <name type="scientific">Entomophthora muscae</name>
    <dbReference type="NCBI Taxonomy" id="34485"/>
    <lineage>
        <taxon>Eukaryota</taxon>
        <taxon>Fungi</taxon>
        <taxon>Fungi incertae sedis</taxon>
        <taxon>Zoopagomycota</taxon>
        <taxon>Entomophthoromycotina</taxon>
        <taxon>Entomophthoromycetes</taxon>
        <taxon>Entomophthorales</taxon>
        <taxon>Entomophthoraceae</taxon>
        <taxon>Entomophthora</taxon>
    </lineage>
</organism>
<keyword evidence="2" id="KW-1185">Reference proteome</keyword>
<evidence type="ECO:0000313" key="2">
    <source>
        <dbReference type="Proteomes" id="UP001165960"/>
    </source>
</evidence>
<name>A0ACC2TMK0_9FUNG</name>
<accession>A0ACC2TMK0</accession>
<gene>
    <name evidence="1" type="ORF">DSO57_1031917</name>
</gene>
<dbReference type="EMBL" id="QTSX02002364">
    <property type="protein sequence ID" value="KAJ9075830.1"/>
    <property type="molecule type" value="Genomic_DNA"/>
</dbReference>
<dbReference type="Proteomes" id="UP001165960">
    <property type="component" value="Unassembled WGS sequence"/>
</dbReference>
<protein>
    <submittedName>
        <fullName evidence="1">Uncharacterized protein</fullName>
    </submittedName>
</protein>
<comment type="caution">
    <text evidence="1">The sequence shown here is derived from an EMBL/GenBank/DDBJ whole genome shotgun (WGS) entry which is preliminary data.</text>
</comment>
<proteinExistence type="predicted"/>
<evidence type="ECO:0000313" key="1">
    <source>
        <dbReference type="EMBL" id="KAJ9075830.1"/>
    </source>
</evidence>